<accession>A0ABD2NCM9</accession>
<feature type="non-terminal residue" evidence="1">
    <location>
        <position position="1"/>
    </location>
</feature>
<dbReference type="AlphaFoldDB" id="A0ABD2NCM9"/>
<gene>
    <name evidence="1" type="ORF">HHI36_011776</name>
</gene>
<dbReference type="Proteomes" id="UP001516400">
    <property type="component" value="Unassembled WGS sequence"/>
</dbReference>
<name>A0ABD2NCM9_9CUCU</name>
<protein>
    <submittedName>
        <fullName evidence="1">Uncharacterized protein</fullName>
    </submittedName>
</protein>
<evidence type="ECO:0000313" key="2">
    <source>
        <dbReference type="Proteomes" id="UP001516400"/>
    </source>
</evidence>
<comment type="caution">
    <text evidence="1">The sequence shown here is derived from an EMBL/GenBank/DDBJ whole genome shotgun (WGS) entry which is preliminary data.</text>
</comment>
<organism evidence="1 2">
    <name type="scientific">Cryptolaemus montrouzieri</name>
    <dbReference type="NCBI Taxonomy" id="559131"/>
    <lineage>
        <taxon>Eukaryota</taxon>
        <taxon>Metazoa</taxon>
        <taxon>Ecdysozoa</taxon>
        <taxon>Arthropoda</taxon>
        <taxon>Hexapoda</taxon>
        <taxon>Insecta</taxon>
        <taxon>Pterygota</taxon>
        <taxon>Neoptera</taxon>
        <taxon>Endopterygota</taxon>
        <taxon>Coleoptera</taxon>
        <taxon>Polyphaga</taxon>
        <taxon>Cucujiformia</taxon>
        <taxon>Coccinelloidea</taxon>
        <taxon>Coccinellidae</taxon>
        <taxon>Scymninae</taxon>
        <taxon>Scymnini</taxon>
        <taxon>Cryptolaemus</taxon>
    </lineage>
</organism>
<dbReference type="EMBL" id="JABFTP020000103">
    <property type="protein sequence ID" value="KAL3276392.1"/>
    <property type="molecule type" value="Genomic_DNA"/>
</dbReference>
<evidence type="ECO:0000313" key="1">
    <source>
        <dbReference type="EMBL" id="KAL3276392.1"/>
    </source>
</evidence>
<keyword evidence="2" id="KW-1185">Reference proteome</keyword>
<sequence>FLHDSWISSASAQIDIPYVGTDVTTNASNSLLLCFGPPTLGIRRARLALFADALEVMCSTCRLELSRASIITPKYCIDGCDSISSSSTFNLMISIFSC</sequence>
<reference evidence="1 2" key="1">
    <citation type="journal article" date="2021" name="BMC Biol.">
        <title>Horizontally acquired antibacterial genes associated with adaptive radiation of ladybird beetles.</title>
        <authorList>
            <person name="Li H.S."/>
            <person name="Tang X.F."/>
            <person name="Huang Y.H."/>
            <person name="Xu Z.Y."/>
            <person name="Chen M.L."/>
            <person name="Du X.Y."/>
            <person name="Qiu B.Y."/>
            <person name="Chen P.T."/>
            <person name="Zhang W."/>
            <person name="Slipinski A."/>
            <person name="Escalona H.E."/>
            <person name="Waterhouse R.M."/>
            <person name="Zwick A."/>
            <person name="Pang H."/>
        </authorList>
    </citation>
    <scope>NUCLEOTIDE SEQUENCE [LARGE SCALE GENOMIC DNA]</scope>
    <source>
        <strain evidence="1">SYSU2018</strain>
    </source>
</reference>
<proteinExistence type="predicted"/>